<dbReference type="SMART" id="SM01324">
    <property type="entry name" value="YARHG"/>
    <property type="match status" value="1"/>
</dbReference>
<dbReference type="RefSeq" id="WP_118018983.1">
    <property type="nucleotide sequence ID" value="NZ_CAUHGS010000013.1"/>
</dbReference>
<feature type="compositionally biased region" description="Basic and acidic residues" evidence="1">
    <location>
        <begin position="89"/>
        <end position="102"/>
    </location>
</feature>
<comment type="caution">
    <text evidence="4">The sequence shown here is derived from an EMBL/GenBank/DDBJ whole genome shotgun (WGS) entry which is preliminary data.</text>
</comment>
<feature type="compositionally biased region" description="Polar residues" evidence="1">
    <location>
        <begin position="52"/>
        <end position="64"/>
    </location>
</feature>
<gene>
    <name evidence="4" type="ORF">DWW02_16850</name>
</gene>
<evidence type="ECO:0000256" key="1">
    <source>
        <dbReference type="SAM" id="MobiDB-lite"/>
    </source>
</evidence>
<organism evidence="4 5">
    <name type="scientific">Enterocloster bolteae</name>
    <dbReference type="NCBI Taxonomy" id="208479"/>
    <lineage>
        <taxon>Bacteria</taxon>
        <taxon>Bacillati</taxon>
        <taxon>Bacillota</taxon>
        <taxon>Clostridia</taxon>
        <taxon>Lachnospirales</taxon>
        <taxon>Lachnospiraceae</taxon>
        <taxon>Enterocloster</taxon>
    </lineage>
</organism>
<feature type="compositionally biased region" description="Polar residues" evidence="1">
    <location>
        <begin position="74"/>
        <end position="88"/>
    </location>
</feature>
<dbReference type="AlphaFoldDB" id="A0A412Z4Y8"/>
<evidence type="ECO:0000259" key="3">
    <source>
        <dbReference type="SMART" id="SM01324"/>
    </source>
</evidence>
<evidence type="ECO:0000313" key="4">
    <source>
        <dbReference type="EMBL" id="RGV74995.1"/>
    </source>
</evidence>
<feature type="region of interest" description="Disordered" evidence="1">
    <location>
        <begin position="43"/>
        <end position="102"/>
    </location>
</feature>
<dbReference type="Gene3D" id="1.20.58.1690">
    <property type="match status" value="1"/>
</dbReference>
<dbReference type="InterPro" id="IPR038434">
    <property type="entry name" value="YARHG_sf"/>
</dbReference>
<name>A0A412Z4Y8_9FIRM</name>
<evidence type="ECO:0000313" key="5">
    <source>
        <dbReference type="Proteomes" id="UP000284543"/>
    </source>
</evidence>
<evidence type="ECO:0000256" key="2">
    <source>
        <dbReference type="SAM" id="SignalP"/>
    </source>
</evidence>
<feature type="signal peptide" evidence="2">
    <location>
        <begin position="1"/>
        <end position="30"/>
    </location>
</feature>
<proteinExistence type="predicted"/>
<keyword evidence="2" id="KW-0732">Signal</keyword>
<dbReference type="Proteomes" id="UP000284543">
    <property type="component" value="Unassembled WGS sequence"/>
</dbReference>
<dbReference type="PROSITE" id="PS51257">
    <property type="entry name" value="PROKAR_LIPOPROTEIN"/>
    <property type="match status" value="1"/>
</dbReference>
<sequence>MKWIKKQRIITICLKDVLAMVILSAMLGLAACRADTGSHISNTGAGAENHGMQDNTSAPESFGSQEGKAEPDSFGSQEGNGEPDSSSVPDHDADQPWADEPRRVLTQEELRGFEEYLNRIDNYGFLMSDYKSPEYINLNEVFYSGAGLEQSPLTEEEREMYLKTVGQPELYTDLVRLGTEQMNGFLTEKTGLTLEQMKTGIGWIYLAPYDRYYAEHGDTNIRSFFCPGGEVDGGIYRIRCLSDGYSQFNLESIVTLKQVSKGYQFLSNEIIWDYHGSYKEDAKAPTAEALHYVISAYKMEVEEGGTGIYPAGAVPDDYGSPVFDSDARYYSMEEMEQISWRPELTAVFRNEIYARHGYIFKSDFWNDFFSTFTWYSGEYPADSFDTGVFNEYEKANLKLAVEMEK</sequence>
<dbReference type="EMBL" id="QRZM01000006">
    <property type="protein sequence ID" value="RGV74995.1"/>
    <property type="molecule type" value="Genomic_DNA"/>
</dbReference>
<feature type="domain" description="YARHG" evidence="3">
    <location>
        <begin position="318"/>
        <end position="405"/>
    </location>
</feature>
<reference evidence="4 5" key="1">
    <citation type="submission" date="2018-08" db="EMBL/GenBank/DDBJ databases">
        <title>A genome reference for cultivated species of the human gut microbiota.</title>
        <authorList>
            <person name="Zou Y."/>
            <person name="Xue W."/>
            <person name="Luo G."/>
        </authorList>
    </citation>
    <scope>NUCLEOTIDE SEQUENCE [LARGE SCALE GENOMIC DNA]</scope>
    <source>
        <strain evidence="4 5">AF14-18</strain>
    </source>
</reference>
<dbReference type="Pfam" id="PF13308">
    <property type="entry name" value="YARHG"/>
    <property type="match status" value="1"/>
</dbReference>
<dbReference type="InterPro" id="IPR025582">
    <property type="entry name" value="YARHG_dom"/>
</dbReference>
<protein>
    <submittedName>
        <fullName evidence="4">YARHG domain-containing protein</fullName>
    </submittedName>
</protein>
<feature type="chain" id="PRO_5039584679" evidence="2">
    <location>
        <begin position="31"/>
        <end position="405"/>
    </location>
</feature>
<accession>A0A412Z4Y8</accession>